<organism evidence="1 2">
    <name type="scientific">Pinibacter aurantiacus</name>
    <dbReference type="NCBI Taxonomy" id="2851599"/>
    <lineage>
        <taxon>Bacteria</taxon>
        <taxon>Pseudomonadati</taxon>
        <taxon>Bacteroidota</taxon>
        <taxon>Chitinophagia</taxon>
        <taxon>Chitinophagales</taxon>
        <taxon>Chitinophagaceae</taxon>
        <taxon>Pinibacter</taxon>
    </lineage>
</organism>
<evidence type="ECO:0000313" key="1">
    <source>
        <dbReference type="EMBL" id="MBV4358785.1"/>
    </source>
</evidence>
<evidence type="ECO:0000313" key="2">
    <source>
        <dbReference type="Proteomes" id="UP000812270"/>
    </source>
</evidence>
<dbReference type="EMBL" id="JAHSPG010000013">
    <property type="protein sequence ID" value="MBV4358785.1"/>
    <property type="molecule type" value="Genomic_DNA"/>
</dbReference>
<proteinExistence type="predicted"/>
<dbReference type="RefSeq" id="WP_217792505.1">
    <property type="nucleotide sequence ID" value="NZ_JAHSPG010000013.1"/>
</dbReference>
<keyword evidence="2" id="KW-1185">Reference proteome</keyword>
<sequence>MEKGKHLERNLRKLTMVTDHQWIKALKKCKDHLVTRLRKRTLFGAHTEERLGMDPVEYYVQFAYDAIIDGNWEWKDGRTLGQQLVRIADNRIGKEVEKYRTEQGESFSMARDDMDEIFYTTDPLPGEPTLVQEAVFSKKIAIIENAIKGDENLEMFWECVKDGMKREAIATFMEKQPKQIDKLREKLIGKVKSSPHFQLG</sequence>
<dbReference type="AlphaFoldDB" id="A0A9E2W3P7"/>
<protein>
    <submittedName>
        <fullName evidence="1">Uncharacterized protein</fullName>
    </submittedName>
</protein>
<accession>A0A9E2W3P7</accession>
<comment type="caution">
    <text evidence="1">The sequence shown here is derived from an EMBL/GenBank/DDBJ whole genome shotgun (WGS) entry which is preliminary data.</text>
</comment>
<gene>
    <name evidence="1" type="ORF">KTO63_16590</name>
</gene>
<reference evidence="1" key="1">
    <citation type="submission" date="2021-06" db="EMBL/GenBank/DDBJ databases">
        <authorList>
            <person name="Huq M.A."/>
        </authorList>
    </citation>
    <scope>NUCLEOTIDE SEQUENCE</scope>
    <source>
        <strain evidence="1">MAH-26</strain>
    </source>
</reference>
<name>A0A9E2W3P7_9BACT</name>
<dbReference type="Proteomes" id="UP000812270">
    <property type="component" value="Unassembled WGS sequence"/>
</dbReference>